<feature type="non-terminal residue" evidence="1">
    <location>
        <position position="208"/>
    </location>
</feature>
<gene>
    <name evidence="1" type="ORF">BINO364_LOCUS4033</name>
</gene>
<protein>
    <submittedName>
        <fullName evidence="1">Uncharacterized protein</fullName>
    </submittedName>
</protein>
<organism evidence="1 2">
    <name type="scientific">Brenthis ino</name>
    <name type="common">lesser marbled fritillary</name>
    <dbReference type="NCBI Taxonomy" id="405034"/>
    <lineage>
        <taxon>Eukaryota</taxon>
        <taxon>Metazoa</taxon>
        <taxon>Ecdysozoa</taxon>
        <taxon>Arthropoda</taxon>
        <taxon>Hexapoda</taxon>
        <taxon>Insecta</taxon>
        <taxon>Pterygota</taxon>
        <taxon>Neoptera</taxon>
        <taxon>Endopterygota</taxon>
        <taxon>Lepidoptera</taxon>
        <taxon>Glossata</taxon>
        <taxon>Ditrysia</taxon>
        <taxon>Papilionoidea</taxon>
        <taxon>Nymphalidae</taxon>
        <taxon>Heliconiinae</taxon>
        <taxon>Argynnini</taxon>
        <taxon>Brenthis</taxon>
    </lineage>
</organism>
<keyword evidence="2" id="KW-1185">Reference proteome</keyword>
<dbReference type="OrthoDB" id="2433005at2759"/>
<evidence type="ECO:0000313" key="2">
    <source>
        <dbReference type="Proteomes" id="UP000838878"/>
    </source>
</evidence>
<reference evidence="1" key="1">
    <citation type="submission" date="2021-12" db="EMBL/GenBank/DDBJ databases">
        <authorList>
            <person name="Martin H S."/>
        </authorList>
    </citation>
    <scope>NUCLEOTIDE SEQUENCE</scope>
</reference>
<dbReference type="AlphaFoldDB" id="A0A8J9UBQ5"/>
<sequence length="208" mass="23811">MFYFLCTSLQTKLKQASVKQVESRNNKDEDCCGQYRSSLRNLLPNGFLPPQIKLQQTQNGLKVSQVNSDDGTYLNLFARLAVKLQPEAPDFKQIPFDWFCPSVHDKLASRTCKECGLYHTSNKTLLQHLKHLHPKQNRKGEVVRRVQPTRIAARRARELLCIIEDENDGTENAEWLDDDEVNGSFEEEDGAIPIVDISAHLENPWTSE</sequence>
<accession>A0A8J9UBQ5</accession>
<proteinExistence type="predicted"/>
<name>A0A8J9UBQ5_9NEOP</name>
<dbReference type="Proteomes" id="UP000838878">
    <property type="component" value="Chromosome 12"/>
</dbReference>
<evidence type="ECO:0000313" key="1">
    <source>
        <dbReference type="EMBL" id="CAH0717423.1"/>
    </source>
</evidence>
<dbReference type="EMBL" id="OV170232">
    <property type="protein sequence ID" value="CAH0717423.1"/>
    <property type="molecule type" value="Genomic_DNA"/>
</dbReference>